<evidence type="ECO:0000313" key="2">
    <source>
        <dbReference type="EMBL" id="THV12295.1"/>
    </source>
</evidence>
<comment type="caution">
    <text evidence="2">The sequence shown here is derived from an EMBL/GenBank/DDBJ whole genome shotgun (WGS) entry which is preliminary data.</text>
</comment>
<dbReference type="RefSeq" id="WP_136559094.1">
    <property type="nucleotide sequence ID" value="NZ_STGT01000004.1"/>
</dbReference>
<dbReference type="InterPro" id="IPR012924">
    <property type="entry name" value="TfuA_core"/>
</dbReference>
<feature type="domain" description="TfuA-like core" evidence="1">
    <location>
        <begin position="47"/>
        <end position="166"/>
    </location>
</feature>
<dbReference type="Pfam" id="PF07812">
    <property type="entry name" value="TfuA"/>
    <property type="match status" value="1"/>
</dbReference>
<protein>
    <submittedName>
        <fullName evidence="2">Antibiotic resistance protein</fullName>
    </submittedName>
</protein>
<keyword evidence="3" id="KW-1185">Reference proteome</keyword>
<dbReference type="EMBL" id="STGT01000004">
    <property type="protein sequence ID" value="THV12295.1"/>
    <property type="molecule type" value="Genomic_DNA"/>
</dbReference>
<reference evidence="2 3" key="1">
    <citation type="submission" date="2019-04" db="EMBL/GenBank/DDBJ databases">
        <title>Genome sequence of strain 7209-2.</title>
        <authorList>
            <person name="Gao J."/>
            <person name="Sun J."/>
        </authorList>
    </citation>
    <scope>NUCLEOTIDE SEQUENCE [LARGE SCALE GENOMIC DNA]</scope>
    <source>
        <strain evidence="2 3">7209-2</strain>
    </source>
</reference>
<proteinExistence type="predicted"/>
<evidence type="ECO:0000259" key="1">
    <source>
        <dbReference type="Pfam" id="PF07812"/>
    </source>
</evidence>
<evidence type="ECO:0000313" key="3">
    <source>
        <dbReference type="Proteomes" id="UP000309667"/>
    </source>
</evidence>
<sequence length="235" mass="25924">MKVVFAGPSLAQRQHLRPSNVEFRPPAVQGDVMRAVGDGATVIGLIDGQFEYVAPVWHKELLYALKAGVAVFGASSMGALRAAECQAFGMRGIGRIFEDYVNGRRVDDADVALLHGPAELGYAPLTVPIVNVDATLETACRTGDLDEREISHLHQAARQIHFKDRTWKALSEVTGISWLRLHDVIDRSFTDQKQLDALALVAVLDTAAATDRMQVPTWNFNSTPLWRELYDKSVK</sequence>
<organism evidence="2 3">
    <name type="scientific">Rhizobium rhizophilum</name>
    <dbReference type="NCBI Taxonomy" id="1850373"/>
    <lineage>
        <taxon>Bacteria</taxon>
        <taxon>Pseudomonadati</taxon>
        <taxon>Pseudomonadota</taxon>
        <taxon>Alphaproteobacteria</taxon>
        <taxon>Hyphomicrobiales</taxon>
        <taxon>Rhizobiaceae</taxon>
        <taxon>Rhizobium/Agrobacterium group</taxon>
        <taxon>Rhizobium</taxon>
    </lineage>
</organism>
<dbReference type="Proteomes" id="UP000309667">
    <property type="component" value="Unassembled WGS sequence"/>
</dbReference>
<accession>A0ABY2QR10</accession>
<gene>
    <name evidence="2" type="ORF">E9677_16000</name>
</gene>
<name>A0ABY2QR10_9HYPH</name>